<feature type="compositionally biased region" description="Polar residues" evidence="1">
    <location>
        <begin position="88"/>
        <end position="97"/>
    </location>
</feature>
<dbReference type="RefSeq" id="WP_200614969.1">
    <property type="nucleotide sequence ID" value="NZ_CP071518.1"/>
</dbReference>
<keyword evidence="6" id="KW-1185">Reference proteome</keyword>
<sequence>MRTTHRSYAPLLLLFLLALAACSKQGTPEQAASADVAAERAEESAPSPQRGMAPPAAPTAPRADMAVASDAGAAVSPGEPAPPPDPGTQLQSAATTQDDGERRFIRTASAQFRVREVYGSALAIEDLVARHGGFVVRNDIRTDIEDVRTRPSGDGKVIELATYTVRGDLQVRVPSARAQDFLRALASQVEFLDSRNFAAQDAQFELLRQQLAYAREHTAQQSLGQVAQSEGRLRDRTEAIGARSQAQMQRDEALIQQRSFEDRVAFATVELSVYQLPQVRRTERVDVDAILLRDGPSFFSRLWHSVSTGWYGLLDLLVAMAGVWPLWLVLAAAGVLTRRWWKRRPPAA</sequence>
<feature type="region of interest" description="Disordered" evidence="1">
    <location>
        <begin position="31"/>
        <end position="101"/>
    </location>
</feature>
<evidence type="ECO:0000256" key="2">
    <source>
        <dbReference type="SAM" id="Phobius"/>
    </source>
</evidence>
<keyword evidence="2" id="KW-0472">Membrane</keyword>
<dbReference type="AlphaFoldDB" id="A0A974Y0C2"/>
<name>A0A974Y0C2_9GAMM</name>
<dbReference type="KEGG" id="lsf:I8J32_004000"/>
<feature type="signal peptide" evidence="3">
    <location>
        <begin position="1"/>
        <end position="20"/>
    </location>
</feature>
<dbReference type="Proteomes" id="UP000639274">
    <property type="component" value="Chromosome"/>
</dbReference>
<evidence type="ECO:0000313" key="5">
    <source>
        <dbReference type="EMBL" id="QSX79076.1"/>
    </source>
</evidence>
<dbReference type="EMBL" id="CP071518">
    <property type="protein sequence ID" value="QSX79076.1"/>
    <property type="molecule type" value="Genomic_DNA"/>
</dbReference>
<feature type="chain" id="PRO_5037501677" evidence="3">
    <location>
        <begin position="21"/>
        <end position="348"/>
    </location>
</feature>
<dbReference type="PROSITE" id="PS51257">
    <property type="entry name" value="PROKAR_LIPOPROTEIN"/>
    <property type="match status" value="1"/>
</dbReference>
<feature type="transmembrane region" description="Helical" evidence="2">
    <location>
        <begin position="310"/>
        <end position="336"/>
    </location>
</feature>
<proteinExistence type="predicted"/>
<evidence type="ECO:0000256" key="3">
    <source>
        <dbReference type="SAM" id="SignalP"/>
    </source>
</evidence>
<organism evidence="5 6">
    <name type="scientific">Agrilutibacter solisilvae</name>
    <dbReference type="NCBI Taxonomy" id="2763317"/>
    <lineage>
        <taxon>Bacteria</taxon>
        <taxon>Pseudomonadati</taxon>
        <taxon>Pseudomonadota</taxon>
        <taxon>Gammaproteobacteria</taxon>
        <taxon>Lysobacterales</taxon>
        <taxon>Lysobacteraceae</taxon>
        <taxon>Agrilutibacter</taxon>
    </lineage>
</organism>
<evidence type="ECO:0000256" key="1">
    <source>
        <dbReference type="SAM" id="MobiDB-lite"/>
    </source>
</evidence>
<dbReference type="InterPro" id="IPR025645">
    <property type="entry name" value="DUF4349"/>
</dbReference>
<accession>A0A974Y0C2</accession>
<evidence type="ECO:0000259" key="4">
    <source>
        <dbReference type="Pfam" id="PF14257"/>
    </source>
</evidence>
<keyword evidence="2" id="KW-1133">Transmembrane helix</keyword>
<feature type="domain" description="DUF4349" evidence="4">
    <location>
        <begin position="102"/>
        <end position="337"/>
    </location>
</feature>
<protein>
    <submittedName>
        <fullName evidence="5">DUF4349 domain-containing protein</fullName>
    </submittedName>
</protein>
<keyword evidence="3" id="KW-0732">Signal</keyword>
<evidence type="ECO:0000313" key="6">
    <source>
        <dbReference type="Proteomes" id="UP000639274"/>
    </source>
</evidence>
<reference evidence="5 6" key="1">
    <citation type="submission" date="2021-03" db="EMBL/GenBank/DDBJ databases">
        <title>Lysobacter sp. nov. isolated from soil of gangwondo yeongwol, south Korea.</title>
        <authorList>
            <person name="Kim K.R."/>
            <person name="Kim K.H."/>
            <person name="Jeon C.O."/>
        </authorList>
    </citation>
    <scope>NUCLEOTIDE SEQUENCE [LARGE SCALE GENOMIC DNA]</scope>
    <source>
        <strain evidence="5 6">R19</strain>
    </source>
</reference>
<gene>
    <name evidence="5" type="ORF">I8J32_004000</name>
</gene>
<keyword evidence="2" id="KW-0812">Transmembrane</keyword>
<feature type="compositionally biased region" description="Low complexity" evidence="1">
    <location>
        <begin position="59"/>
        <end position="78"/>
    </location>
</feature>
<dbReference type="Pfam" id="PF14257">
    <property type="entry name" value="DUF4349"/>
    <property type="match status" value="1"/>
</dbReference>